<dbReference type="InterPro" id="IPR035961">
    <property type="entry name" value="Rhabdovirus_nucleoprotein-like"/>
</dbReference>
<evidence type="ECO:0000313" key="15">
    <source>
        <dbReference type="Proteomes" id="UP000107449"/>
    </source>
</evidence>
<dbReference type="Proteomes" id="UP000107449">
    <property type="component" value="Segment"/>
</dbReference>
<gene>
    <name evidence="14" type="primary">N</name>
</gene>
<dbReference type="Gene3D" id="1.10.3570.10">
    <property type="entry name" value="Rhabdovirus nucleocapsid protein like domain"/>
    <property type="match status" value="1"/>
</dbReference>
<evidence type="ECO:0000256" key="8">
    <source>
        <dbReference type="ARBA" id="ARBA00023086"/>
    </source>
</evidence>
<dbReference type="GO" id="GO:0019013">
    <property type="term" value="C:viral nucleocapsid"/>
    <property type="evidence" value="ECO:0007669"/>
    <property type="project" value="UniProtKB-KW"/>
</dbReference>
<keyword evidence="9" id="KW-1035">Host cytoplasm</keyword>
<dbReference type="GO" id="GO:0030430">
    <property type="term" value="C:host cell cytoplasm"/>
    <property type="evidence" value="ECO:0007669"/>
    <property type="project" value="UniProtKB-SubCell"/>
</dbReference>
<dbReference type="GO" id="GO:1990904">
    <property type="term" value="C:ribonucleoprotein complex"/>
    <property type="evidence" value="ECO:0007669"/>
    <property type="project" value="UniProtKB-KW"/>
</dbReference>
<sequence>MMNPQLKRTASIHIATKKAAKFEYVDTDALVDYPSDWFTNHPNSKPPVTVPKTNCSKDDLYKAARGGIRAMNLSISTAKLVLHVYGKEMTDSCDEDWTSFSVKIGTKGASITPWDLVTVTEGTVYQPVEATGGTVLSTPSQPQMDISTWTPRALVLYILCIYRLLRITNQEYVTLLITKMEQQLTAEGGSGMKLSGATLVYAGWISDRNYLKLVAAYDMFLYHFSGHEDGILRLGSLGSRFRDCAGLLSYGYAMSILDIEAGYLMDWIFVKTMGDEMIRMTREGQETGSPTSYFPYQSDLHLVNRSAYSSNANSYLFHWIHTFGSLMSHKRSINARYNFEGNVADVGLNAVVLCWAFARGGELNPQFQKEGLDYGKNIEPVSSGMDDDENQGPNELTPEDKMWLDTTGRDPATWFALLKANGFKVPPVVSRVIKRQRGRIGETRIDSIGEYVKERLIY</sequence>
<dbReference type="InterPro" id="IPR000448">
    <property type="entry name" value="Rhabdo_ncapsid"/>
</dbReference>
<dbReference type="EMBL" id="KR822826">
    <property type="protein sequence ID" value="AMK09272.1"/>
    <property type="molecule type" value="Viral_cRNA"/>
</dbReference>
<keyword evidence="4" id="KW-1139">Helical capsid protein</keyword>
<evidence type="ECO:0000259" key="13">
    <source>
        <dbReference type="Pfam" id="PF00945"/>
    </source>
</evidence>
<evidence type="ECO:0000256" key="11">
    <source>
        <dbReference type="ARBA" id="ARBA00033344"/>
    </source>
</evidence>
<dbReference type="GO" id="GO:0003723">
    <property type="term" value="F:RNA binding"/>
    <property type="evidence" value="ECO:0007669"/>
    <property type="project" value="UniProtKB-KW"/>
</dbReference>
<evidence type="ECO:0000256" key="9">
    <source>
        <dbReference type="ARBA" id="ARBA00023200"/>
    </source>
</evidence>
<evidence type="ECO:0000256" key="7">
    <source>
        <dbReference type="ARBA" id="ARBA00022884"/>
    </source>
</evidence>
<dbReference type="SUPFAM" id="SSF140809">
    <property type="entry name" value="Rhabdovirus nucleoprotein-like"/>
    <property type="match status" value="1"/>
</dbReference>
<dbReference type="KEGG" id="vg:80534979"/>
<keyword evidence="8 14" id="KW-0543">Viral nucleoprotein</keyword>
<comment type="subcellular location">
    <subcellularLocation>
        <location evidence="1">Host cytoplasm</location>
    </subcellularLocation>
    <subcellularLocation>
        <location evidence="2">Virion</location>
    </subcellularLocation>
</comment>
<feature type="region of interest" description="Disordered" evidence="12">
    <location>
        <begin position="379"/>
        <end position="403"/>
    </location>
</feature>
<dbReference type="RefSeq" id="YP_010797252.1">
    <property type="nucleotide sequence ID" value="NC_076147.1"/>
</dbReference>
<evidence type="ECO:0000256" key="5">
    <source>
        <dbReference type="ARBA" id="ARBA00022561"/>
    </source>
</evidence>
<evidence type="ECO:0000256" key="3">
    <source>
        <dbReference type="ARBA" id="ARBA00014389"/>
    </source>
</evidence>
<evidence type="ECO:0000256" key="4">
    <source>
        <dbReference type="ARBA" id="ARBA00022497"/>
    </source>
</evidence>
<keyword evidence="5" id="KW-0167">Capsid protein</keyword>
<dbReference type="GO" id="GO:0019029">
    <property type="term" value="C:helical viral capsid"/>
    <property type="evidence" value="ECO:0007669"/>
    <property type="project" value="UniProtKB-KW"/>
</dbReference>
<evidence type="ECO:0000256" key="1">
    <source>
        <dbReference type="ARBA" id="ARBA00004192"/>
    </source>
</evidence>
<dbReference type="InterPro" id="IPR023331">
    <property type="entry name" value="Rhabdovirus_ncapsid_C"/>
</dbReference>
<keyword evidence="15" id="KW-1185">Reference proteome</keyword>
<feature type="domain" description="Rhabdovirus nucleocapsid" evidence="13">
    <location>
        <begin position="31"/>
        <end position="436"/>
    </location>
</feature>
<keyword evidence="7" id="KW-0694">RNA-binding</keyword>
<evidence type="ECO:0000256" key="2">
    <source>
        <dbReference type="ARBA" id="ARBA00004328"/>
    </source>
</evidence>
<name>A0A140D8P8_9RHAB</name>
<dbReference type="GeneID" id="80534979"/>
<evidence type="ECO:0000256" key="6">
    <source>
        <dbReference type="ARBA" id="ARBA00022844"/>
    </source>
</evidence>
<keyword evidence="10" id="KW-0687">Ribonucleoprotein</keyword>
<evidence type="ECO:0000313" key="14">
    <source>
        <dbReference type="EMBL" id="AMK09272.1"/>
    </source>
</evidence>
<reference evidence="14 15" key="1">
    <citation type="journal article" date="2016" name="Virus Evol.">
        <title>The evolution, diversity and host associations of rhabdoviruses.</title>
        <authorList>
            <person name="Longdon B."/>
            <person name="Murray G.G.R."/>
            <person name="Palmer W.J."/>
            <person name="Day J.P."/>
            <person name="Parker D.J."/>
            <person name="Welch J.J."/>
            <person name="Obbard D.J."/>
            <person name="Jiggins F.M."/>
        </authorList>
    </citation>
    <scope>NUCLEOTIDE SEQUENCE [LARGE SCALE GENOMIC DNA]</scope>
    <source>
        <strain evidence="14">Belgium lab population</strain>
    </source>
</reference>
<accession>A0A140D8P8</accession>
<dbReference type="InterPro" id="IPR023330">
    <property type="entry name" value="Rhabdovirus_ncapsid_N"/>
</dbReference>
<dbReference type="Pfam" id="PF00945">
    <property type="entry name" value="Rhabdo_ncap"/>
    <property type="match status" value="1"/>
</dbReference>
<evidence type="ECO:0000256" key="10">
    <source>
        <dbReference type="ARBA" id="ARBA00023274"/>
    </source>
</evidence>
<protein>
    <recommendedName>
        <fullName evidence="3">Nucleoprotein</fullName>
    </recommendedName>
    <alternativeName>
        <fullName evidence="11">Nucleocapsid protein</fullName>
    </alternativeName>
</protein>
<organism evidence="14 15">
    <name type="scientific">Pararge aegeria rhabdovirus</name>
    <dbReference type="NCBI Taxonomy" id="1802938"/>
    <lineage>
        <taxon>Viruses</taxon>
        <taxon>Riboviria</taxon>
        <taxon>Orthornavirae</taxon>
        <taxon>Negarnaviricota</taxon>
        <taxon>Haploviricotina</taxon>
        <taxon>Monjiviricetes</taxon>
        <taxon>Mononegavirales</taxon>
        <taxon>Rhabdoviridae</taxon>
        <taxon>Alpharhabdovirinae</taxon>
        <taxon>Alphapaprhavirus</taxon>
        <taxon>Alphapaprhavirus pararge</taxon>
    </lineage>
</organism>
<proteinExistence type="predicted"/>
<dbReference type="Gene3D" id="1.10.3610.10">
    <property type="entry name" value="Nucleoprotein"/>
    <property type="match status" value="1"/>
</dbReference>
<keyword evidence="6" id="KW-0946">Virion</keyword>
<evidence type="ECO:0000256" key="12">
    <source>
        <dbReference type="SAM" id="MobiDB-lite"/>
    </source>
</evidence>